<sequence length="238" mass="26420">MTDQHTFPFPVTELANDRVKLTPFLVERHAEAFVSGCAPHPELYAHMPLGPFTTTPEFIEKFLVEWPQKVSGWVTFAVIDKTRPPSAEDDEGGLAGMMSYIRTSGVHLSTEIGGVVTLPAYHRTHVTSNAAGLMMQYALDSVEDGGLGLRRVEWLTSSMNTASIRVAERLGFRRDGVFRWHYLYPDGAKNHKIGNGRALPPGSPEGHLGRDTVVLSVCWDDWEEGVKEKVEAVMARTK</sequence>
<evidence type="ECO:0000313" key="2">
    <source>
        <dbReference type="EMBL" id="KAK0732111.1"/>
    </source>
</evidence>
<accession>A0AA40ECA0</accession>
<evidence type="ECO:0000313" key="3">
    <source>
        <dbReference type="Proteomes" id="UP001172102"/>
    </source>
</evidence>
<dbReference type="AlphaFoldDB" id="A0AA40ECA0"/>
<feature type="domain" description="N-acetyltransferase" evidence="1">
    <location>
        <begin position="12"/>
        <end position="191"/>
    </location>
</feature>
<dbReference type="GO" id="GO:0008999">
    <property type="term" value="F:protein-N-terminal-alanine acetyltransferase activity"/>
    <property type="evidence" value="ECO:0007669"/>
    <property type="project" value="TreeGrafter"/>
</dbReference>
<evidence type="ECO:0000259" key="1">
    <source>
        <dbReference type="PROSITE" id="PS51186"/>
    </source>
</evidence>
<dbReference type="GO" id="GO:1990189">
    <property type="term" value="F:protein N-terminal-serine acetyltransferase activity"/>
    <property type="evidence" value="ECO:0007669"/>
    <property type="project" value="TreeGrafter"/>
</dbReference>
<dbReference type="Proteomes" id="UP001172102">
    <property type="component" value="Unassembled WGS sequence"/>
</dbReference>
<dbReference type="Pfam" id="PF13302">
    <property type="entry name" value="Acetyltransf_3"/>
    <property type="match status" value="1"/>
</dbReference>
<dbReference type="EMBL" id="JAUKUA010000001">
    <property type="protein sequence ID" value="KAK0732111.1"/>
    <property type="molecule type" value="Genomic_DNA"/>
</dbReference>
<reference evidence="2" key="1">
    <citation type="submission" date="2023-06" db="EMBL/GenBank/DDBJ databases">
        <title>Genome-scale phylogeny and comparative genomics of the fungal order Sordariales.</title>
        <authorList>
            <consortium name="Lawrence Berkeley National Laboratory"/>
            <person name="Hensen N."/>
            <person name="Bonometti L."/>
            <person name="Westerberg I."/>
            <person name="Brannstrom I.O."/>
            <person name="Guillou S."/>
            <person name="Cros-Aarteil S."/>
            <person name="Calhoun S."/>
            <person name="Haridas S."/>
            <person name="Kuo A."/>
            <person name="Mondo S."/>
            <person name="Pangilinan J."/>
            <person name="Riley R."/>
            <person name="Labutti K."/>
            <person name="Andreopoulos B."/>
            <person name="Lipzen A."/>
            <person name="Chen C."/>
            <person name="Yanf M."/>
            <person name="Daum C."/>
            <person name="Ng V."/>
            <person name="Clum A."/>
            <person name="Steindorff A."/>
            <person name="Ohm R."/>
            <person name="Martin F."/>
            <person name="Silar P."/>
            <person name="Natvig D."/>
            <person name="Lalanne C."/>
            <person name="Gautier V."/>
            <person name="Ament-Velasquez S.L."/>
            <person name="Kruys A."/>
            <person name="Hutchinson M.I."/>
            <person name="Powell A.J."/>
            <person name="Barry K."/>
            <person name="Miller A.N."/>
            <person name="Grigoriev I.V."/>
            <person name="Debuchy R."/>
            <person name="Gladieux P."/>
            <person name="Thoren M.H."/>
            <person name="Johannesson H."/>
        </authorList>
    </citation>
    <scope>NUCLEOTIDE SEQUENCE</scope>
    <source>
        <strain evidence="2">SMH4607-1</strain>
    </source>
</reference>
<comment type="caution">
    <text evidence="2">The sequence shown here is derived from an EMBL/GenBank/DDBJ whole genome shotgun (WGS) entry which is preliminary data.</text>
</comment>
<protein>
    <submittedName>
        <fullName evidence="2">Acetyltransferase</fullName>
    </submittedName>
</protein>
<keyword evidence="3" id="KW-1185">Reference proteome</keyword>
<dbReference type="PANTHER" id="PTHR43441">
    <property type="entry name" value="RIBOSOMAL-PROTEIN-SERINE ACETYLTRANSFERASE"/>
    <property type="match status" value="1"/>
</dbReference>
<organism evidence="2 3">
    <name type="scientific">Lasiosphaeris hirsuta</name>
    <dbReference type="NCBI Taxonomy" id="260670"/>
    <lineage>
        <taxon>Eukaryota</taxon>
        <taxon>Fungi</taxon>
        <taxon>Dikarya</taxon>
        <taxon>Ascomycota</taxon>
        <taxon>Pezizomycotina</taxon>
        <taxon>Sordariomycetes</taxon>
        <taxon>Sordariomycetidae</taxon>
        <taxon>Sordariales</taxon>
        <taxon>Lasiosphaeriaceae</taxon>
        <taxon>Lasiosphaeris</taxon>
    </lineage>
</organism>
<dbReference type="InterPro" id="IPR016181">
    <property type="entry name" value="Acyl_CoA_acyltransferase"/>
</dbReference>
<dbReference type="PANTHER" id="PTHR43441:SF5">
    <property type="entry name" value="FAMILY ACETYLTRANSFERASE, PUTATIVE-RELATED"/>
    <property type="match status" value="1"/>
</dbReference>
<dbReference type="InterPro" id="IPR051908">
    <property type="entry name" value="Ribosomal_N-acetyltransferase"/>
</dbReference>
<proteinExistence type="predicted"/>
<dbReference type="InterPro" id="IPR000182">
    <property type="entry name" value="GNAT_dom"/>
</dbReference>
<dbReference type="PROSITE" id="PS51186">
    <property type="entry name" value="GNAT"/>
    <property type="match status" value="1"/>
</dbReference>
<dbReference type="SUPFAM" id="SSF55729">
    <property type="entry name" value="Acyl-CoA N-acyltransferases (Nat)"/>
    <property type="match status" value="1"/>
</dbReference>
<gene>
    <name evidence="2" type="ORF">B0H67DRAFT_477173</name>
</gene>
<dbReference type="Gene3D" id="3.40.630.30">
    <property type="match status" value="1"/>
</dbReference>
<name>A0AA40ECA0_9PEZI</name>